<comment type="similarity">
    <text evidence="3">Belongs to the FliG family.</text>
</comment>
<evidence type="ECO:0000256" key="10">
    <source>
        <dbReference type="ARBA" id="ARBA00025598"/>
    </source>
</evidence>
<organism evidence="14 15">
    <name type="scientific">Zhengella mangrovi</name>
    <dbReference type="NCBI Taxonomy" id="1982044"/>
    <lineage>
        <taxon>Bacteria</taxon>
        <taxon>Pseudomonadati</taxon>
        <taxon>Pseudomonadota</taxon>
        <taxon>Alphaproteobacteria</taxon>
        <taxon>Hyphomicrobiales</taxon>
        <taxon>Notoacmeibacteraceae</taxon>
        <taxon>Zhengella</taxon>
    </lineage>
</organism>
<dbReference type="InterPro" id="IPR000090">
    <property type="entry name" value="Flg_Motor_Flig"/>
</dbReference>
<dbReference type="AlphaFoldDB" id="A0A2G1QJU4"/>
<dbReference type="GO" id="GO:0071973">
    <property type="term" value="P:bacterial-type flagellum-dependent cell motility"/>
    <property type="evidence" value="ECO:0007669"/>
    <property type="project" value="InterPro"/>
</dbReference>
<keyword evidence="15" id="KW-1185">Reference proteome</keyword>
<dbReference type="RefSeq" id="WP_099307757.1">
    <property type="nucleotide sequence ID" value="NZ_PDVP01000013.1"/>
</dbReference>
<evidence type="ECO:0000256" key="4">
    <source>
        <dbReference type="ARBA" id="ARBA00021870"/>
    </source>
</evidence>
<dbReference type="InterPro" id="IPR032779">
    <property type="entry name" value="FliG_M"/>
</dbReference>
<dbReference type="SUPFAM" id="SSF48029">
    <property type="entry name" value="FliG"/>
    <property type="match status" value="2"/>
</dbReference>
<keyword evidence="14" id="KW-0969">Cilium</keyword>
<keyword evidence="7" id="KW-0283">Flagellar rotation</keyword>
<dbReference type="OrthoDB" id="9780302at2"/>
<gene>
    <name evidence="14" type="ORF">CSC94_17945</name>
</gene>
<evidence type="ECO:0000259" key="13">
    <source>
        <dbReference type="Pfam" id="PF14842"/>
    </source>
</evidence>
<dbReference type="InterPro" id="IPR011002">
    <property type="entry name" value="FliG_a-hlx"/>
</dbReference>
<evidence type="ECO:0000256" key="6">
    <source>
        <dbReference type="ARBA" id="ARBA00022500"/>
    </source>
</evidence>
<dbReference type="Proteomes" id="UP000221168">
    <property type="component" value="Unassembled WGS sequence"/>
</dbReference>
<dbReference type="GO" id="GO:0003774">
    <property type="term" value="F:cytoskeletal motor activity"/>
    <property type="evidence" value="ECO:0007669"/>
    <property type="project" value="InterPro"/>
</dbReference>
<dbReference type="Pfam" id="PF01706">
    <property type="entry name" value="FliG_C"/>
    <property type="match status" value="1"/>
</dbReference>
<evidence type="ECO:0000256" key="3">
    <source>
        <dbReference type="ARBA" id="ARBA00010299"/>
    </source>
</evidence>
<dbReference type="GO" id="GO:0009425">
    <property type="term" value="C:bacterial-type flagellum basal body"/>
    <property type="evidence" value="ECO:0007669"/>
    <property type="project" value="UniProtKB-SubCell"/>
</dbReference>
<dbReference type="EMBL" id="PDVP01000013">
    <property type="protein sequence ID" value="PHP65731.1"/>
    <property type="molecule type" value="Genomic_DNA"/>
</dbReference>
<keyword evidence="14" id="KW-0282">Flagellum</keyword>
<evidence type="ECO:0000256" key="1">
    <source>
        <dbReference type="ARBA" id="ARBA00004117"/>
    </source>
</evidence>
<evidence type="ECO:0000256" key="7">
    <source>
        <dbReference type="ARBA" id="ARBA00022779"/>
    </source>
</evidence>
<evidence type="ECO:0000259" key="12">
    <source>
        <dbReference type="Pfam" id="PF14841"/>
    </source>
</evidence>
<sequence>MNLTKPQKAVAILVAIGAPKAPELLKHFKKDELKALLSIARGFKNVEPEILEDIIREFEGDFAQGAGLMDSADIMNQMLIKSLGEEEFAELTDSKKRAPEPSKEDVWSILAKADIDRIVVHVTSENEQAAAYILSRLPESLTAQTLEKIEKTRRAGLVARMLTAKDLRPEAARLIEESVRQVFGGTASSGPANEPGRLASVLNEMDRVLLDDLLLDLEPRVEPNQLASVKARLFRFEDIVRLEQDARSIILDAMESTLLTDALRGTNDDIREAVLSAIGQRSRRMIEADLASGAKGNPQAVADARRAIVAAVLDKIDKGEISLGEPGELAA</sequence>
<dbReference type="GO" id="GO:0006935">
    <property type="term" value="P:chemotaxis"/>
    <property type="evidence" value="ECO:0007669"/>
    <property type="project" value="UniProtKB-KW"/>
</dbReference>
<evidence type="ECO:0000256" key="2">
    <source>
        <dbReference type="ARBA" id="ARBA00004413"/>
    </source>
</evidence>
<keyword evidence="8" id="KW-0472">Membrane</keyword>
<reference evidence="14 15" key="1">
    <citation type="submission" date="2017-10" db="EMBL/GenBank/DDBJ databases">
        <title>Sedimentibacterium mangrovi gen. nov., sp. nov., a novel member of family Phyllobacteriacea isolated from mangrove sediment.</title>
        <authorList>
            <person name="Liao H."/>
            <person name="Tian Y."/>
        </authorList>
    </citation>
    <scope>NUCLEOTIDE SEQUENCE [LARGE SCALE GENOMIC DNA]</scope>
    <source>
        <strain evidence="14 15">X9-2-2</strain>
    </source>
</reference>
<keyword evidence="14" id="KW-0966">Cell projection</keyword>
<feature type="domain" description="Flagellar motor switch protein FliG C-terminal" evidence="11">
    <location>
        <begin position="224"/>
        <end position="323"/>
    </location>
</feature>
<dbReference type="PRINTS" id="PR00954">
    <property type="entry name" value="FLGMOTORFLIG"/>
</dbReference>
<feature type="domain" description="Flagellar motor switch protein FliG N-terminal" evidence="13">
    <location>
        <begin position="2"/>
        <end position="94"/>
    </location>
</feature>
<keyword evidence="6" id="KW-0145">Chemotaxis</keyword>
<name>A0A2G1QJU4_9HYPH</name>
<dbReference type="PANTHER" id="PTHR30534:SF0">
    <property type="entry name" value="FLAGELLAR MOTOR SWITCH PROTEIN FLIG"/>
    <property type="match status" value="1"/>
</dbReference>
<evidence type="ECO:0000259" key="11">
    <source>
        <dbReference type="Pfam" id="PF01706"/>
    </source>
</evidence>
<dbReference type="InterPro" id="IPR028263">
    <property type="entry name" value="FliG_N"/>
</dbReference>
<comment type="caution">
    <text evidence="14">The sequence shown here is derived from an EMBL/GenBank/DDBJ whole genome shotgun (WGS) entry which is preliminary data.</text>
</comment>
<dbReference type="Pfam" id="PF14841">
    <property type="entry name" value="FliG_M"/>
    <property type="match status" value="1"/>
</dbReference>
<dbReference type="PANTHER" id="PTHR30534">
    <property type="entry name" value="FLAGELLAR MOTOR SWITCH PROTEIN FLIG"/>
    <property type="match status" value="1"/>
</dbReference>
<proteinExistence type="inferred from homology"/>
<evidence type="ECO:0000256" key="9">
    <source>
        <dbReference type="ARBA" id="ARBA00023143"/>
    </source>
</evidence>
<keyword evidence="9" id="KW-0975">Bacterial flagellum</keyword>
<feature type="domain" description="Flagellar motor switch protein FliG middle" evidence="12">
    <location>
        <begin position="118"/>
        <end position="186"/>
    </location>
</feature>
<comment type="subcellular location">
    <subcellularLocation>
        <location evidence="1">Bacterial flagellum basal body</location>
    </subcellularLocation>
    <subcellularLocation>
        <location evidence="2">Cell membrane</location>
        <topology evidence="2">Peripheral membrane protein</topology>
        <orientation evidence="2">Cytoplasmic side</orientation>
    </subcellularLocation>
</comment>
<dbReference type="GO" id="GO:0005886">
    <property type="term" value="C:plasma membrane"/>
    <property type="evidence" value="ECO:0007669"/>
    <property type="project" value="UniProtKB-SubCell"/>
</dbReference>
<evidence type="ECO:0000256" key="8">
    <source>
        <dbReference type="ARBA" id="ARBA00023136"/>
    </source>
</evidence>
<comment type="function">
    <text evidence="10">FliG is one of three proteins (FliG, FliN, FliM) that forms the rotor-mounted switch complex (C ring), located at the base of the basal body. This complex interacts with the CheY and CheZ chemotaxis proteins, in addition to contacting components of the motor that determine the direction of flagellar rotation.</text>
</comment>
<evidence type="ECO:0000256" key="5">
    <source>
        <dbReference type="ARBA" id="ARBA00022475"/>
    </source>
</evidence>
<evidence type="ECO:0000313" key="14">
    <source>
        <dbReference type="EMBL" id="PHP65731.1"/>
    </source>
</evidence>
<dbReference type="Gene3D" id="1.10.220.30">
    <property type="match status" value="3"/>
</dbReference>
<evidence type="ECO:0000313" key="15">
    <source>
        <dbReference type="Proteomes" id="UP000221168"/>
    </source>
</evidence>
<accession>A0A2G1QJU4</accession>
<keyword evidence="5" id="KW-1003">Cell membrane</keyword>
<dbReference type="Pfam" id="PF14842">
    <property type="entry name" value="FliG_N"/>
    <property type="match status" value="1"/>
</dbReference>
<protein>
    <recommendedName>
        <fullName evidence="4">Flagellar motor switch protein FliG</fullName>
    </recommendedName>
</protein>
<dbReference type="InterPro" id="IPR023087">
    <property type="entry name" value="Flg_Motor_Flig_C"/>
</dbReference>